<dbReference type="EMBL" id="MU267626">
    <property type="protein sequence ID" value="KAH7913689.1"/>
    <property type="molecule type" value="Genomic_DNA"/>
</dbReference>
<gene>
    <name evidence="1" type="ORF">BJ138DRAFT_1001779</name>
</gene>
<organism evidence="1 2">
    <name type="scientific">Hygrophoropsis aurantiaca</name>
    <dbReference type="NCBI Taxonomy" id="72124"/>
    <lineage>
        <taxon>Eukaryota</taxon>
        <taxon>Fungi</taxon>
        <taxon>Dikarya</taxon>
        <taxon>Basidiomycota</taxon>
        <taxon>Agaricomycotina</taxon>
        <taxon>Agaricomycetes</taxon>
        <taxon>Agaricomycetidae</taxon>
        <taxon>Boletales</taxon>
        <taxon>Coniophorineae</taxon>
        <taxon>Hygrophoropsidaceae</taxon>
        <taxon>Hygrophoropsis</taxon>
    </lineage>
</organism>
<proteinExistence type="predicted"/>
<comment type="caution">
    <text evidence="1">The sequence shown here is derived from an EMBL/GenBank/DDBJ whole genome shotgun (WGS) entry which is preliminary data.</text>
</comment>
<protein>
    <submittedName>
        <fullName evidence="1">Phosphoprotein phosphatase</fullName>
    </submittedName>
</protein>
<sequence length="551" mass="61673">MSEISSASSFSDDITPFPSPATTPSSLPSPEIEYLSLKDVSDEDREAAAKLKTEANKAFAARNFSDAVRLYSEAIELNPGDATYWCNRAAARTKLEEYGFALNDASRAIEVDPKYVKAYYRRATCYLQIAKPQLAITDFKKVMALEPKNDTVKAQLTATQKLVRKIEFEKAIEMEGEKSPIERCYEIIAEGSCEVEKSYTGPRLQTAENGKYIMTKEFINDMVDWFKAGKNLPRRYVWEIVLGAYEHFAAAESLVNLDLEEGMTCDVIGDVHGQFYDLLHLYSLTGTPSEKHCLLMNGDLVDRGSWSIEVILTAFSYKWLYPNRMYINRGNHEAKDMNRTYGFEGEAKHKHGEQTYKLFAHVFTTLPLATLVSATQPPLTRSPNTILSPEERKRYFVVHGGLFSKDGVTLDDVRKINRIGCQPGQEGLMCTFLAPPLLWTDPQIMPGRGPSKRGVGIAFGPDVTRRWCTLNGVTGIIRSHEVRENGYAIEHDGLCTTVFSAPNYVDQVGNKGAFIRIDSSGEQKYTQFDATPHPPMKPMAYAQGGLASLMM</sequence>
<dbReference type="Proteomes" id="UP000790377">
    <property type="component" value="Unassembled WGS sequence"/>
</dbReference>
<reference evidence="1" key="1">
    <citation type="journal article" date="2021" name="New Phytol.">
        <title>Evolutionary innovations through gain and loss of genes in the ectomycorrhizal Boletales.</title>
        <authorList>
            <person name="Wu G."/>
            <person name="Miyauchi S."/>
            <person name="Morin E."/>
            <person name="Kuo A."/>
            <person name="Drula E."/>
            <person name="Varga T."/>
            <person name="Kohler A."/>
            <person name="Feng B."/>
            <person name="Cao Y."/>
            <person name="Lipzen A."/>
            <person name="Daum C."/>
            <person name="Hundley H."/>
            <person name="Pangilinan J."/>
            <person name="Johnson J."/>
            <person name="Barry K."/>
            <person name="LaButti K."/>
            <person name="Ng V."/>
            <person name="Ahrendt S."/>
            <person name="Min B."/>
            <person name="Choi I.G."/>
            <person name="Park H."/>
            <person name="Plett J.M."/>
            <person name="Magnuson J."/>
            <person name="Spatafora J.W."/>
            <person name="Nagy L.G."/>
            <person name="Henrissat B."/>
            <person name="Grigoriev I.V."/>
            <person name="Yang Z.L."/>
            <person name="Xu J."/>
            <person name="Martin F.M."/>
        </authorList>
    </citation>
    <scope>NUCLEOTIDE SEQUENCE</scope>
    <source>
        <strain evidence="1">ATCC 28755</strain>
    </source>
</reference>
<accession>A0ACB8AJX0</accession>
<name>A0ACB8AJX0_9AGAM</name>
<evidence type="ECO:0000313" key="2">
    <source>
        <dbReference type="Proteomes" id="UP000790377"/>
    </source>
</evidence>
<keyword evidence="2" id="KW-1185">Reference proteome</keyword>
<evidence type="ECO:0000313" key="1">
    <source>
        <dbReference type="EMBL" id="KAH7913689.1"/>
    </source>
</evidence>